<dbReference type="EMBL" id="VJMH01005907">
    <property type="protein sequence ID" value="KAF0692285.1"/>
    <property type="molecule type" value="Genomic_DNA"/>
</dbReference>
<keyword evidence="2" id="KW-0812">Transmembrane</keyword>
<organism evidence="4 5">
    <name type="scientific">Aphanomyces stellatus</name>
    <dbReference type="NCBI Taxonomy" id="120398"/>
    <lineage>
        <taxon>Eukaryota</taxon>
        <taxon>Sar</taxon>
        <taxon>Stramenopiles</taxon>
        <taxon>Oomycota</taxon>
        <taxon>Saprolegniomycetes</taxon>
        <taxon>Saprolegniales</taxon>
        <taxon>Verrucalvaceae</taxon>
        <taxon>Aphanomyces</taxon>
    </lineage>
</organism>
<proteinExistence type="predicted"/>
<evidence type="ECO:0000313" key="4">
    <source>
        <dbReference type="EMBL" id="VFT93397.1"/>
    </source>
</evidence>
<dbReference type="AlphaFoldDB" id="A0A485L690"/>
<keyword evidence="1" id="KW-0175">Coiled coil</keyword>
<evidence type="ECO:0000256" key="1">
    <source>
        <dbReference type="SAM" id="Coils"/>
    </source>
</evidence>
<protein>
    <submittedName>
        <fullName evidence="4">Aste57867_16626 protein</fullName>
    </submittedName>
</protein>
<dbReference type="EMBL" id="CAADRA010005928">
    <property type="protein sequence ID" value="VFT93397.1"/>
    <property type="molecule type" value="Genomic_DNA"/>
</dbReference>
<reference evidence="4 5" key="1">
    <citation type="submission" date="2019-03" db="EMBL/GenBank/DDBJ databases">
        <authorList>
            <person name="Gaulin E."/>
            <person name="Dumas B."/>
        </authorList>
    </citation>
    <scope>NUCLEOTIDE SEQUENCE [LARGE SCALE GENOMIC DNA]</scope>
    <source>
        <strain evidence="4">CBS 568.67</strain>
    </source>
</reference>
<sequence>MLEERLQAIAATPPRKAAESSSLAGRNVDVVVPPSLIEHRSLDSTTSVSPMQSANDAAVIMETTTFVGVSRETLDTLDIPDAIVLTRTQIQTTSIVVLAALLLGSLLIVTTVAMARWAHRRRKTTELIAWVERQSSDDVIRTAMSKSRDMEFHAAAALRLRLLTFLKQAGLLLNEANHKEFDVANWVVVTRLAQNGAAAHMDVGVLLAQLDAALQEGRALAKTHASVVNSSLEKLEQCHHQMTELRAAVMDELATALATPERNGWSLAQWEQIADLWRAVGLDERDLNAQDNWYHATRAELDARDRCVATLVELHTAVLTAGEENSGQDEAALREMELLLLEADGRGWTHDTLHQMGQFVQSKKHDDQMRLEMVTFEREKSAVESFRASFVHQREEKIRHYIVEDQMSRSDAVKHIESMVLQYTMHLQTLTTTNQNTERTLRETREQHLATLRDKHVRERKRAADKLERDREKYRHKVAMATEAFERRQAMKAQKREEAREKEVRAERRRWLDARRVTEWRLVQWVLFLDVVVLLLIVAVVFWDTVASSTSLLSSECDVRTSYWAPSQLTIWSCQLFYGAKVAAGMVGVVLFLSMLSYLNLSLYGVGIVTAGGLYLFRASWKNMLLRAPFTGWLFLFNFAVGYLLSIDPWLTWRVYINWRPFLVYVIYPLASLTITAIVGIWVACDTPFVCIDTALVHGHQLLVSL</sequence>
<dbReference type="OrthoDB" id="74611at2759"/>
<feature type="transmembrane region" description="Helical" evidence="2">
    <location>
        <begin position="663"/>
        <end position="684"/>
    </location>
</feature>
<keyword evidence="2" id="KW-0472">Membrane</keyword>
<evidence type="ECO:0000313" key="3">
    <source>
        <dbReference type="EMBL" id="KAF0692285.1"/>
    </source>
</evidence>
<accession>A0A485L690</accession>
<feature type="transmembrane region" description="Helical" evidence="2">
    <location>
        <begin position="633"/>
        <end position="651"/>
    </location>
</feature>
<name>A0A485L690_9STRA</name>
<reference evidence="3" key="2">
    <citation type="submission" date="2019-06" db="EMBL/GenBank/DDBJ databases">
        <title>Genomics analysis of Aphanomyces spp. identifies a new class of oomycete effector associated with host adaptation.</title>
        <authorList>
            <person name="Gaulin E."/>
        </authorList>
    </citation>
    <scope>NUCLEOTIDE SEQUENCE</scope>
    <source>
        <strain evidence="3">CBS 578.67</strain>
    </source>
</reference>
<evidence type="ECO:0000256" key="2">
    <source>
        <dbReference type="SAM" id="Phobius"/>
    </source>
</evidence>
<keyword evidence="5" id="KW-1185">Reference proteome</keyword>
<feature type="transmembrane region" description="Helical" evidence="2">
    <location>
        <begin position="522"/>
        <end position="543"/>
    </location>
</feature>
<feature type="coiled-coil region" evidence="1">
    <location>
        <begin position="427"/>
        <end position="484"/>
    </location>
</feature>
<feature type="transmembrane region" description="Helical" evidence="2">
    <location>
        <begin position="576"/>
        <end position="596"/>
    </location>
</feature>
<keyword evidence="2" id="KW-1133">Transmembrane helix</keyword>
<evidence type="ECO:0000313" key="5">
    <source>
        <dbReference type="Proteomes" id="UP000332933"/>
    </source>
</evidence>
<feature type="transmembrane region" description="Helical" evidence="2">
    <location>
        <begin position="95"/>
        <end position="115"/>
    </location>
</feature>
<dbReference type="Proteomes" id="UP000332933">
    <property type="component" value="Unassembled WGS sequence"/>
</dbReference>
<gene>
    <name evidence="4" type="primary">Aste57867_16626</name>
    <name evidence="3" type="ORF">As57867_016569</name>
    <name evidence="4" type="ORF">ASTE57867_16626</name>
</gene>